<dbReference type="AlphaFoldDB" id="A0A7W3N3P3"/>
<dbReference type="Proteomes" id="UP000539313">
    <property type="component" value="Unassembled WGS sequence"/>
</dbReference>
<keyword evidence="2" id="KW-1185">Reference proteome</keyword>
<accession>A0A7W3N3P3</accession>
<reference evidence="1 2" key="1">
    <citation type="submission" date="2020-08" db="EMBL/GenBank/DDBJ databases">
        <title>Sequencing the genomes of 1000 actinobacteria strains.</title>
        <authorList>
            <person name="Klenk H.-P."/>
        </authorList>
    </citation>
    <scope>NUCLEOTIDE SEQUENCE [LARGE SCALE GENOMIC DNA]</scope>
    <source>
        <strain evidence="1 2">DSM 45823</strain>
    </source>
</reference>
<evidence type="ECO:0008006" key="3">
    <source>
        <dbReference type="Google" id="ProtNLM"/>
    </source>
</evidence>
<protein>
    <recommendedName>
        <fullName evidence="3">Catalytic LigB subunit of aromatic ring-opening dioxygenase</fullName>
    </recommendedName>
</protein>
<evidence type="ECO:0000313" key="2">
    <source>
        <dbReference type="Proteomes" id="UP000539313"/>
    </source>
</evidence>
<organism evidence="1 2">
    <name type="scientific">Thermomonospora cellulosilytica</name>
    <dbReference type="NCBI Taxonomy" id="1411118"/>
    <lineage>
        <taxon>Bacteria</taxon>
        <taxon>Bacillati</taxon>
        <taxon>Actinomycetota</taxon>
        <taxon>Actinomycetes</taxon>
        <taxon>Streptosporangiales</taxon>
        <taxon>Thermomonosporaceae</taxon>
        <taxon>Thermomonospora</taxon>
    </lineage>
</organism>
<dbReference type="Gene3D" id="3.40.830.10">
    <property type="entry name" value="LigB-like"/>
    <property type="match status" value="2"/>
</dbReference>
<name>A0A7W3N3P3_9ACTN</name>
<dbReference type="RefSeq" id="WP_182707687.1">
    <property type="nucleotide sequence ID" value="NZ_JACJII010000001.1"/>
</dbReference>
<dbReference type="EMBL" id="JACJII010000001">
    <property type="protein sequence ID" value="MBA9006940.1"/>
    <property type="molecule type" value="Genomic_DNA"/>
</dbReference>
<proteinExistence type="predicted"/>
<comment type="caution">
    <text evidence="1">The sequence shown here is derived from an EMBL/GenBank/DDBJ whole genome shotgun (WGS) entry which is preliminary data.</text>
</comment>
<gene>
    <name evidence="1" type="ORF">HNR21_005822</name>
</gene>
<sequence length="234" mass="24022">MLIAAAVCPHPPLLVPEMAGAAAGELDDLRAACDTAVRRLVRAEPELILVVGGADRAAEYGPDGRCDLRPYGLDLVCGGRPGGPSLPLSLSIGAWLLSRRTADLDPDRVRYRALAFDAPAGECARLGERAAGRAGRVGMLVMGDGSACRSEKAPGYLDERAEPYDAGVARALGRADAAALAALDPGLSAELGAAGRAAWQFLAGAAGDAAYDAELLAHQAPYGVGYFVAGWARA</sequence>
<evidence type="ECO:0000313" key="1">
    <source>
        <dbReference type="EMBL" id="MBA9006940.1"/>
    </source>
</evidence>